<dbReference type="PANTHER" id="PTHR21625">
    <property type="entry name" value="NYD-SP28 PROTEIN"/>
    <property type="match status" value="1"/>
</dbReference>
<comment type="similarity">
    <text evidence="1">Belongs to the DRC1 family.</text>
</comment>
<evidence type="ECO:0000256" key="3">
    <source>
        <dbReference type="SAM" id="Coils"/>
    </source>
</evidence>
<dbReference type="EnsemblMetazoa" id="XM_031923501">
    <property type="protein sequence ID" value="XP_031779361"/>
    <property type="gene ID" value="LOC100123334"/>
</dbReference>
<dbReference type="RefSeq" id="XP_031779361.1">
    <property type="nucleotide sequence ID" value="XM_031923501.2"/>
</dbReference>
<evidence type="ECO:0000313" key="8">
    <source>
        <dbReference type="Proteomes" id="UP000002358"/>
    </source>
</evidence>
<dbReference type="Pfam" id="PF14772">
    <property type="entry name" value="NYD-SP28"/>
    <property type="match status" value="1"/>
</dbReference>
<dbReference type="FunCoup" id="A0A7M7PZB5">
    <property type="interactions" value="29"/>
</dbReference>
<feature type="region of interest" description="Disordered" evidence="4">
    <location>
        <begin position="1"/>
        <end position="27"/>
    </location>
</feature>
<evidence type="ECO:0000256" key="4">
    <source>
        <dbReference type="SAM" id="MobiDB-lite"/>
    </source>
</evidence>
<proteinExistence type="inferred from homology"/>
<feature type="coiled-coil region" evidence="3">
    <location>
        <begin position="733"/>
        <end position="760"/>
    </location>
</feature>
<sequence>MAAKPENLDKDFTEIEEPSVLSTDPNERKLARRLRIQRRVEALQKLEAETTADAGDHSVEECLTEKRIVASAELLEKLIAEGNEVISNVRVANDAREIERRREASKIREKLLKRLEESADECKKRYDLINERWPLILESNDPLDINSEMESQKEKCDEVLAKKDKVIAELKEELRKADDKYSDDQRKQKDDIKLLIERIENQMSTMENVYGRELELIEKTLKTERESLVNSFQKKWDNLYKQQEDEDVAGDKKRNEIMKEYEEEMERVMTEHDEEFRAQKIQLENECQDLQQQVEKMKALCLLNSEKLTYNYTVLKSREEENTIVKNQQKRKINKLQGLINNLKKNYSELEENTKLEIDKLSGQIVKAHTSITELEEKSIHFTRVNEKQYLDIWDMKSKNANELVKKILTADKIIHERTLGILWDSPQTNLPKKEDLPSYCAAMDLIKKRKQEEAQRLNIFQYEKKEKSALETKLEREVLSNILKQISQCSGYLIEDKLQEMISSRNEEEKTIIRLDNVFQALSISTPEEISMLLDFFLPYSYCPVCSAKEDSISSDSFNSSFSSKSSSCAEICDGCNDENVKKLVDAVKEEVGVFPDRNVESRIERFSSNDTVASESLSDEVNESEFDDEKATKGYQKYTCDKGHVLEIQAAHVSKAMREIVTKCSVIEEKEMISFEERLNEKKYTISRNLAAEDVQNYWSNYRKIFGTQKQKLWDAILVGLSKYYEVLRERHSLCTEIDDLKLQNSELERLLASHTASPEDGISLLQVKSAKHSSYI</sequence>
<dbReference type="GO" id="GO:0070286">
    <property type="term" value="P:axonemal dynein complex assembly"/>
    <property type="evidence" value="ECO:0007669"/>
    <property type="project" value="InterPro"/>
</dbReference>
<dbReference type="InterPro" id="IPR039750">
    <property type="entry name" value="DRC1/DRC2"/>
</dbReference>
<feature type="coiled-coil region" evidence="3">
    <location>
        <begin position="326"/>
        <end position="378"/>
    </location>
</feature>
<feature type="domain" description="Dynein regulatory complex protein 1/2 N-terminal" evidence="5">
    <location>
        <begin position="91"/>
        <end position="192"/>
    </location>
</feature>
<evidence type="ECO:0000259" key="5">
    <source>
        <dbReference type="Pfam" id="PF14772"/>
    </source>
</evidence>
<reference evidence="7" key="1">
    <citation type="submission" date="2021-01" db="UniProtKB">
        <authorList>
            <consortium name="EnsemblMetazoa"/>
        </authorList>
    </citation>
    <scope>IDENTIFICATION</scope>
</reference>
<feature type="domain" description="Dynein regulatory complex protein 1 C-terminal" evidence="6">
    <location>
        <begin position="700"/>
        <end position="756"/>
    </location>
</feature>
<dbReference type="InterPro" id="IPR029440">
    <property type="entry name" value="DRC1_C"/>
</dbReference>
<evidence type="ECO:0008006" key="9">
    <source>
        <dbReference type="Google" id="ProtNLM"/>
    </source>
</evidence>
<evidence type="ECO:0000256" key="1">
    <source>
        <dbReference type="ARBA" id="ARBA00009688"/>
    </source>
</evidence>
<dbReference type="AlphaFoldDB" id="A0A7M7PZB5"/>
<dbReference type="Proteomes" id="UP000002358">
    <property type="component" value="Chromosome 2"/>
</dbReference>
<dbReference type="GO" id="GO:0060285">
    <property type="term" value="P:cilium-dependent cell motility"/>
    <property type="evidence" value="ECO:0007669"/>
    <property type="project" value="TreeGrafter"/>
</dbReference>
<evidence type="ECO:0000256" key="2">
    <source>
        <dbReference type="ARBA" id="ARBA00023054"/>
    </source>
</evidence>
<dbReference type="InterPro" id="IPR039505">
    <property type="entry name" value="DRC1/2_N"/>
</dbReference>
<dbReference type="GO" id="GO:0005858">
    <property type="term" value="C:axonemal dynein complex"/>
    <property type="evidence" value="ECO:0007669"/>
    <property type="project" value="InterPro"/>
</dbReference>
<accession>A0A7M7PZB5</accession>
<dbReference type="EnsemblMetazoa" id="XM_008214423">
    <property type="protein sequence ID" value="XP_008212645"/>
    <property type="gene ID" value="LOC100123334"/>
</dbReference>
<dbReference type="OrthoDB" id="10260459at2759"/>
<dbReference type="Pfam" id="PF14775">
    <property type="entry name" value="NYD-SP28_assoc"/>
    <property type="match status" value="1"/>
</dbReference>
<organism evidence="7 8">
    <name type="scientific">Nasonia vitripennis</name>
    <name type="common">Parasitic wasp</name>
    <dbReference type="NCBI Taxonomy" id="7425"/>
    <lineage>
        <taxon>Eukaryota</taxon>
        <taxon>Metazoa</taxon>
        <taxon>Ecdysozoa</taxon>
        <taxon>Arthropoda</taxon>
        <taxon>Hexapoda</taxon>
        <taxon>Insecta</taxon>
        <taxon>Pterygota</taxon>
        <taxon>Neoptera</taxon>
        <taxon>Endopterygota</taxon>
        <taxon>Hymenoptera</taxon>
        <taxon>Apocrita</taxon>
        <taxon>Proctotrupomorpha</taxon>
        <taxon>Chalcidoidea</taxon>
        <taxon>Pteromalidae</taxon>
        <taxon>Pteromalinae</taxon>
        <taxon>Nasonia</taxon>
    </lineage>
</organism>
<dbReference type="KEGG" id="nvi:100123334"/>
<dbReference type="InParanoid" id="A0A7M7PZB5"/>
<dbReference type="SMR" id="A0A7M7PZB5"/>
<dbReference type="RefSeq" id="XP_008212645.1">
    <property type="nucleotide sequence ID" value="XM_008214423.4"/>
</dbReference>
<feature type="coiled-coil region" evidence="3">
    <location>
        <begin position="101"/>
        <end position="209"/>
    </location>
</feature>
<protein>
    <recommendedName>
        <fullName evidence="9">Dynein regulatory complex protein 1</fullName>
    </recommendedName>
</protein>
<evidence type="ECO:0000259" key="6">
    <source>
        <dbReference type="Pfam" id="PF14775"/>
    </source>
</evidence>
<name>A0A7M7PZB5_NASVI</name>
<dbReference type="PANTHER" id="PTHR21625:SF1">
    <property type="entry name" value="DYNEIN REGULATORY COMPLEX PROTEIN 1"/>
    <property type="match status" value="1"/>
</dbReference>
<dbReference type="GeneID" id="100123334"/>
<keyword evidence="8" id="KW-1185">Reference proteome</keyword>
<feature type="compositionally biased region" description="Basic and acidic residues" evidence="4">
    <location>
        <begin position="1"/>
        <end position="13"/>
    </location>
</feature>
<feature type="coiled-coil region" evidence="3">
    <location>
        <begin position="258"/>
        <end position="300"/>
    </location>
</feature>
<dbReference type="GO" id="GO:0003352">
    <property type="term" value="P:regulation of cilium movement"/>
    <property type="evidence" value="ECO:0007669"/>
    <property type="project" value="TreeGrafter"/>
</dbReference>
<keyword evidence="2 3" id="KW-0175">Coiled coil</keyword>
<evidence type="ECO:0000313" key="7">
    <source>
        <dbReference type="EnsemblMetazoa" id="XP_031779361"/>
    </source>
</evidence>